<gene>
    <name evidence="9" type="ORF">DPCES_3478</name>
</gene>
<dbReference type="InterPro" id="IPR051542">
    <property type="entry name" value="Hydrogenase_cytochrome"/>
</dbReference>
<feature type="domain" description="Cytochrome b561 bacterial/Ni-hydrogenase" evidence="8">
    <location>
        <begin position="15"/>
        <end position="204"/>
    </location>
</feature>
<feature type="compositionally biased region" description="Basic and acidic residues" evidence="6">
    <location>
        <begin position="233"/>
        <end position="251"/>
    </location>
</feature>
<dbReference type="GO" id="GO:0022904">
    <property type="term" value="P:respiratory electron transport chain"/>
    <property type="evidence" value="ECO:0007669"/>
    <property type="project" value="InterPro"/>
</dbReference>
<evidence type="ECO:0000256" key="5">
    <source>
        <dbReference type="ARBA" id="ARBA00023136"/>
    </source>
</evidence>
<reference evidence="9" key="1">
    <citation type="submission" date="2014-07" db="EMBL/GenBank/DDBJ databases">
        <authorList>
            <person name="Hornung V.Bastian."/>
        </authorList>
    </citation>
    <scope>NUCLEOTIDE SEQUENCE</scope>
    <source>
        <strain evidence="9">PCE-S</strain>
    </source>
</reference>
<feature type="transmembrane region" description="Helical" evidence="7">
    <location>
        <begin position="62"/>
        <end position="89"/>
    </location>
</feature>
<feature type="transmembrane region" description="Helical" evidence="7">
    <location>
        <begin position="21"/>
        <end position="42"/>
    </location>
</feature>
<dbReference type="SUPFAM" id="SSF81342">
    <property type="entry name" value="Transmembrane di-heme cytochromes"/>
    <property type="match status" value="1"/>
</dbReference>
<evidence type="ECO:0000256" key="4">
    <source>
        <dbReference type="ARBA" id="ARBA00022989"/>
    </source>
</evidence>
<feature type="region of interest" description="Disordered" evidence="6">
    <location>
        <begin position="230"/>
        <end position="251"/>
    </location>
</feature>
<dbReference type="RefSeq" id="WP_208925992.1">
    <property type="nucleotide sequence ID" value="NZ_LK996017.1"/>
</dbReference>
<dbReference type="GO" id="GO:0005886">
    <property type="term" value="C:plasma membrane"/>
    <property type="evidence" value="ECO:0007669"/>
    <property type="project" value="UniProtKB-SubCell"/>
</dbReference>
<dbReference type="PANTHER" id="PTHR30485:SF1">
    <property type="entry name" value="CYTOCHROME YDHU-RELATED"/>
    <property type="match status" value="1"/>
</dbReference>
<protein>
    <submittedName>
        <fullName evidence="9">Cytochrome b</fullName>
    </submittedName>
</protein>
<evidence type="ECO:0000256" key="6">
    <source>
        <dbReference type="SAM" id="MobiDB-lite"/>
    </source>
</evidence>
<feature type="transmembrane region" description="Helical" evidence="7">
    <location>
        <begin position="131"/>
        <end position="151"/>
    </location>
</feature>
<evidence type="ECO:0000256" key="2">
    <source>
        <dbReference type="ARBA" id="ARBA00022475"/>
    </source>
</evidence>
<sequence>MATTTPKSKREKLLRQNLINRFVHWTTALAIFLLILTGFGQMPLYNRYNVTKLPGSEWLGDYFITINLHYLAAVLLIFVVFYHIINAFIRKEFDIFPRRGDFKESYLIIKAMITKCKEPPCGKYLAEQRLAYFYIGFNVLLLIITGLIKMYKNLPGVELPYSLLFWTTMLHNIGTVLLILGIIGHLAAFIFKENRALLPGMFTGYIDRNYAEHRHVLWCKKPESKGQVPFFTDEEHHDREQSRNETGHPGC</sequence>
<keyword evidence="2" id="KW-1003">Cell membrane</keyword>
<dbReference type="PANTHER" id="PTHR30485">
    <property type="entry name" value="NI/FE-HYDROGENASE 1 B-TYPE CYTOCHROME SUBUNIT"/>
    <property type="match status" value="1"/>
</dbReference>
<dbReference type="InterPro" id="IPR016174">
    <property type="entry name" value="Di-haem_cyt_TM"/>
</dbReference>
<dbReference type="EMBL" id="LK996017">
    <property type="protein sequence ID" value="CDX03364.1"/>
    <property type="molecule type" value="Genomic_DNA"/>
</dbReference>
<keyword evidence="5 7" id="KW-0472">Membrane</keyword>
<keyword evidence="4 7" id="KW-1133">Transmembrane helix</keyword>
<keyword evidence="3 7" id="KW-0812">Transmembrane</keyword>
<dbReference type="PATRIC" id="fig|49338.4.peg.3737"/>
<dbReference type="InterPro" id="IPR011577">
    <property type="entry name" value="Cyt_b561_bac/Ni-Hgenase"/>
</dbReference>
<proteinExistence type="predicted"/>
<dbReference type="Gene3D" id="1.20.950.20">
    <property type="entry name" value="Transmembrane di-heme cytochromes, Chain C"/>
    <property type="match status" value="1"/>
</dbReference>
<dbReference type="Pfam" id="PF01292">
    <property type="entry name" value="Ni_hydr_CYTB"/>
    <property type="match status" value="1"/>
</dbReference>
<evidence type="ECO:0000313" key="9">
    <source>
        <dbReference type="EMBL" id="CDX03364.1"/>
    </source>
</evidence>
<evidence type="ECO:0000256" key="1">
    <source>
        <dbReference type="ARBA" id="ARBA00004651"/>
    </source>
</evidence>
<evidence type="ECO:0000259" key="8">
    <source>
        <dbReference type="Pfam" id="PF01292"/>
    </source>
</evidence>
<accession>A0A098B3E9</accession>
<evidence type="ECO:0000256" key="7">
    <source>
        <dbReference type="SAM" id="Phobius"/>
    </source>
</evidence>
<feature type="transmembrane region" description="Helical" evidence="7">
    <location>
        <begin position="163"/>
        <end position="191"/>
    </location>
</feature>
<comment type="subcellular location">
    <subcellularLocation>
        <location evidence="1">Cell membrane</location>
        <topology evidence="1">Multi-pass membrane protein</topology>
    </subcellularLocation>
</comment>
<dbReference type="GO" id="GO:0009055">
    <property type="term" value="F:electron transfer activity"/>
    <property type="evidence" value="ECO:0007669"/>
    <property type="project" value="InterPro"/>
</dbReference>
<dbReference type="AlphaFoldDB" id="A0A098B3E9"/>
<evidence type="ECO:0000256" key="3">
    <source>
        <dbReference type="ARBA" id="ARBA00022692"/>
    </source>
</evidence>
<organism evidence="9">
    <name type="scientific">Desulfitobacterium hafniense</name>
    <name type="common">Desulfitobacterium frappieri</name>
    <dbReference type="NCBI Taxonomy" id="49338"/>
    <lineage>
        <taxon>Bacteria</taxon>
        <taxon>Bacillati</taxon>
        <taxon>Bacillota</taxon>
        <taxon>Clostridia</taxon>
        <taxon>Eubacteriales</taxon>
        <taxon>Desulfitobacteriaceae</taxon>
        <taxon>Desulfitobacterium</taxon>
    </lineage>
</organism>
<dbReference type="GO" id="GO:0020037">
    <property type="term" value="F:heme binding"/>
    <property type="evidence" value="ECO:0007669"/>
    <property type="project" value="TreeGrafter"/>
</dbReference>
<name>A0A098B3E9_DESHA</name>